<protein>
    <recommendedName>
        <fullName evidence="1">YgjP-like metallopeptidase domain-containing protein</fullName>
    </recommendedName>
</protein>
<dbReference type="PANTHER" id="PTHR30399:SF1">
    <property type="entry name" value="UTP PYROPHOSPHATASE"/>
    <property type="match status" value="1"/>
</dbReference>
<reference evidence="2 3" key="1">
    <citation type="submission" date="2019-06" db="EMBL/GenBank/DDBJ databases">
        <title>Whole genome shotgun sequence of Zoogloea ramigera NBRC 15342.</title>
        <authorList>
            <person name="Hosoyama A."/>
            <person name="Uohara A."/>
            <person name="Ohji S."/>
            <person name="Ichikawa N."/>
        </authorList>
    </citation>
    <scope>NUCLEOTIDE SEQUENCE [LARGE SCALE GENOMIC DNA]</scope>
    <source>
        <strain evidence="2 3">NBRC 15342</strain>
    </source>
</reference>
<sequence length="240" mass="26732">MSAAAVELREIILGGQRIAYTLRRGARKTLGLRIDHRGLTVGVPLRVGLREAEAFIRSHADWVVEKLQARPSAPPAAAFEPVEGASIPFLGEAWQLRLGRGNNRVLWHEQGPDKVLELALRGGADARQLLLRGLQQRSLELFTHRVEEFCLRLGRPTPAVGLSNARTRWGSCSSRSGIRLHWRLVHLPLGLIDYVVAHEVAHLVEMNHSPRFWAVVESLYPDHLAARKALRQAAAHLPSI</sequence>
<organism evidence="2 3">
    <name type="scientific">Zoogloea ramigera</name>
    <dbReference type="NCBI Taxonomy" id="350"/>
    <lineage>
        <taxon>Bacteria</taxon>
        <taxon>Pseudomonadati</taxon>
        <taxon>Pseudomonadota</taxon>
        <taxon>Betaproteobacteria</taxon>
        <taxon>Rhodocyclales</taxon>
        <taxon>Zoogloeaceae</taxon>
        <taxon>Zoogloea</taxon>
    </lineage>
</organism>
<proteinExistence type="predicted"/>
<gene>
    <name evidence="2" type="ORF">ZRA01_29460</name>
</gene>
<evidence type="ECO:0000259" key="1">
    <source>
        <dbReference type="Pfam" id="PF01863"/>
    </source>
</evidence>
<dbReference type="InterPro" id="IPR053136">
    <property type="entry name" value="UTP_pyrophosphatase-like"/>
</dbReference>
<dbReference type="RefSeq" id="WP_246093688.1">
    <property type="nucleotide sequence ID" value="NZ_BJNV01000056.1"/>
</dbReference>
<dbReference type="Gene3D" id="3.30.2010.10">
    <property type="entry name" value="Metalloproteases ('zincins'), catalytic domain"/>
    <property type="match status" value="1"/>
</dbReference>
<dbReference type="PANTHER" id="PTHR30399">
    <property type="entry name" value="UNCHARACTERIZED PROTEIN YGJP"/>
    <property type="match status" value="1"/>
</dbReference>
<comment type="caution">
    <text evidence="2">The sequence shown here is derived from an EMBL/GenBank/DDBJ whole genome shotgun (WGS) entry which is preliminary data.</text>
</comment>
<dbReference type="AlphaFoldDB" id="A0A4Y4CZY8"/>
<feature type="domain" description="YgjP-like metallopeptidase" evidence="1">
    <location>
        <begin position="28"/>
        <end position="232"/>
    </location>
</feature>
<dbReference type="CDD" id="cd07344">
    <property type="entry name" value="M48_yhfN_like"/>
    <property type="match status" value="1"/>
</dbReference>
<evidence type="ECO:0000313" key="2">
    <source>
        <dbReference type="EMBL" id="GEC96873.1"/>
    </source>
</evidence>
<keyword evidence="3" id="KW-1185">Reference proteome</keyword>
<accession>A0A4Y4CZY8</accession>
<dbReference type="Proteomes" id="UP000318422">
    <property type="component" value="Unassembled WGS sequence"/>
</dbReference>
<dbReference type="InterPro" id="IPR002725">
    <property type="entry name" value="YgjP-like_metallopeptidase"/>
</dbReference>
<dbReference type="EMBL" id="BJNV01000056">
    <property type="protein sequence ID" value="GEC96873.1"/>
    <property type="molecule type" value="Genomic_DNA"/>
</dbReference>
<name>A0A4Y4CZY8_ZOORA</name>
<dbReference type="Pfam" id="PF01863">
    <property type="entry name" value="YgjP-like"/>
    <property type="match status" value="1"/>
</dbReference>
<evidence type="ECO:0000313" key="3">
    <source>
        <dbReference type="Proteomes" id="UP000318422"/>
    </source>
</evidence>